<dbReference type="STRING" id="658187.LDG_8144"/>
<dbReference type="EMBL" id="JH413843">
    <property type="protein sequence ID" value="EHL29852.1"/>
    <property type="molecule type" value="Genomic_DNA"/>
</dbReference>
<protein>
    <submittedName>
        <fullName evidence="1">Uncharacterized protein</fullName>
    </submittedName>
</protein>
<gene>
    <name evidence="1" type="ORF">LDG_8144</name>
</gene>
<evidence type="ECO:0000313" key="2">
    <source>
        <dbReference type="Proteomes" id="UP000002770"/>
    </source>
</evidence>
<keyword evidence="2" id="KW-1185">Reference proteome</keyword>
<dbReference type="AlphaFoldDB" id="G9ES71"/>
<dbReference type="Proteomes" id="UP000002770">
    <property type="component" value="Unassembled WGS sequence"/>
</dbReference>
<sequence>MNQIYKQEANDSHLLIKIKKIRKIIAFKVDIDTKHLQNTQHIAGMKAFIN</sequence>
<evidence type="ECO:0000313" key="1">
    <source>
        <dbReference type="EMBL" id="EHL29852.1"/>
    </source>
</evidence>
<name>G9ES71_9GAMM</name>
<dbReference type="HOGENOM" id="CLU_3119288_0_0_6"/>
<reference evidence="1 2" key="1">
    <citation type="journal article" date="2011" name="BMC Genomics">
        <title>Insight into cross-talk between intra-amoebal pathogens.</title>
        <authorList>
            <person name="Gimenez G."/>
            <person name="Bertelli C."/>
            <person name="Moliner C."/>
            <person name="Robert C."/>
            <person name="Raoult D."/>
            <person name="Fournier P.E."/>
            <person name="Greub G."/>
        </authorList>
    </citation>
    <scope>NUCLEOTIDE SEQUENCE [LARGE SCALE GENOMIC DNA]</scope>
    <source>
        <strain evidence="1 2">LLAP12</strain>
    </source>
</reference>
<accession>G9ES71</accession>
<dbReference type="InParanoid" id="G9ES71"/>
<organism evidence="1 2">
    <name type="scientific">Legionella drancourtii LLAP12</name>
    <dbReference type="NCBI Taxonomy" id="658187"/>
    <lineage>
        <taxon>Bacteria</taxon>
        <taxon>Pseudomonadati</taxon>
        <taxon>Pseudomonadota</taxon>
        <taxon>Gammaproteobacteria</taxon>
        <taxon>Legionellales</taxon>
        <taxon>Legionellaceae</taxon>
        <taxon>Legionella</taxon>
    </lineage>
</organism>
<proteinExistence type="predicted"/>